<keyword evidence="3" id="KW-1185">Reference proteome</keyword>
<dbReference type="Proteomes" id="UP001456524">
    <property type="component" value="Unassembled WGS sequence"/>
</dbReference>
<name>A0ABR1XI29_9PEZI</name>
<feature type="signal peptide" evidence="1">
    <location>
        <begin position="1"/>
        <end position="25"/>
    </location>
</feature>
<sequence length="200" mass="21667">MARLPLLPLLFYALLALATCDISSATSTTSSTLSEPRLLADAEDIEDLRGELSALQATLELLLLVASSPVAAPLRVDDAATGSATVSTRTMEDVVVSQEADSSLEPTTAGSSLCHDRRAVWPVRDERTDFEAVILPGLPCPDVPASLDDCLGRHLPLKCRRSRKLPSPLHCASFLDYLVPEGIRDGHHRRCSPRPHNHKE</sequence>
<evidence type="ECO:0000256" key="1">
    <source>
        <dbReference type="SAM" id="SignalP"/>
    </source>
</evidence>
<proteinExistence type="predicted"/>
<gene>
    <name evidence="2" type="ORF">IWX90DRAFT_418221</name>
</gene>
<keyword evidence="1" id="KW-0732">Signal</keyword>
<dbReference type="EMBL" id="JBBWUH010000010">
    <property type="protein sequence ID" value="KAK8155782.1"/>
    <property type="molecule type" value="Genomic_DNA"/>
</dbReference>
<feature type="chain" id="PRO_5047482579" evidence="1">
    <location>
        <begin position="26"/>
        <end position="200"/>
    </location>
</feature>
<reference evidence="2 3" key="1">
    <citation type="journal article" date="2022" name="G3 (Bethesda)">
        <title>Enemy or ally: a genomic approach to elucidate the lifestyle of Phyllosticta citrichinaensis.</title>
        <authorList>
            <person name="Buijs V.A."/>
            <person name="Groenewald J.Z."/>
            <person name="Haridas S."/>
            <person name="LaButti K.M."/>
            <person name="Lipzen A."/>
            <person name="Martin F.M."/>
            <person name="Barry K."/>
            <person name="Grigoriev I.V."/>
            <person name="Crous P.W."/>
            <person name="Seidl M.F."/>
        </authorList>
    </citation>
    <scope>NUCLEOTIDE SEQUENCE [LARGE SCALE GENOMIC DNA]</scope>
    <source>
        <strain evidence="2 3">CBS 129764</strain>
    </source>
</reference>
<accession>A0ABR1XI29</accession>
<protein>
    <submittedName>
        <fullName evidence="2">Uncharacterized protein</fullName>
    </submittedName>
</protein>
<comment type="caution">
    <text evidence="2">The sequence shown here is derived from an EMBL/GenBank/DDBJ whole genome shotgun (WGS) entry which is preliminary data.</text>
</comment>
<evidence type="ECO:0000313" key="2">
    <source>
        <dbReference type="EMBL" id="KAK8155782.1"/>
    </source>
</evidence>
<organism evidence="2 3">
    <name type="scientific">Phyllosticta citrichinensis</name>
    <dbReference type="NCBI Taxonomy" id="1130410"/>
    <lineage>
        <taxon>Eukaryota</taxon>
        <taxon>Fungi</taxon>
        <taxon>Dikarya</taxon>
        <taxon>Ascomycota</taxon>
        <taxon>Pezizomycotina</taxon>
        <taxon>Dothideomycetes</taxon>
        <taxon>Dothideomycetes incertae sedis</taxon>
        <taxon>Botryosphaeriales</taxon>
        <taxon>Phyllostictaceae</taxon>
        <taxon>Phyllosticta</taxon>
    </lineage>
</organism>
<evidence type="ECO:0000313" key="3">
    <source>
        <dbReference type="Proteomes" id="UP001456524"/>
    </source>
</evidence>